<evidence type="ECO:0000313" key="2">
    <source>
        <dbReference type="EMBL" id="THV12857.1"/>
    </source>
</evidence>
<gene>
    <name evidence="2" type="ORF">E9934_10695</name>
</gene>
<sequence>MRRSSAAGRHPHQGATMSNHSIVIPVTDLAAATAFYTSAFGIAPHTDTPYYVGFNVDGQEIGLNPNGAADLMTGPVVYWSTDDLAAKVDDVVTAGGTVVRPISEVGGGTSLVLLTDPAGNQVGFIAST</sequence>
<proteinExistence type="predicted"/>
<accession>A0A4S8N8X5</accession>
<protein>
    <submittedName>
        <fullName evidence="2">Glyoxalase</fullName>
    </submittedName>
</protein>
<feature type="domain" description="VOC" evidence="1">
    <location>
        <begin position="18"/>
        <end position="127"/>
    </location>
</feature>
<name>A0A4S8N8X5_9ACTN</name>
<dbReference type="Pfam" id="PF00903">
    <property type="entry name" value="Glyoxalase"/>
    <property type="match status" value="1"/>
</dbReference>
<reference evidence="2 3" key="1">
    <citation type="journal article" date="2009" name="Int. J. Syst. Evol. Microbiol.">
        <title>Nocardioides caeni sp. nov., isolated from wastewater.</title>
        <authorList>
            <person name="Yoon J.H."/>
            <person name="Kang S.J."/>
            <person name="Park S."/>
            <person name="Kim W."/>
            <person name="Oh T.K."/>
        </authorList>
    </citation>
    <scope>NUCLEOTIDE SEQUENCE [LARGE SCALE GENOMIC DNA]</scope>
    <source>
        <strain evidence="2 3">DSM 23134</strain>
    </source>
</reference>
<dbReference type="InterPro" id="IPR004360">
    <property type="entry name" value="Glyas_Fos-R_dOase_dom"/>
</dbReference>
<evidence type="ECO:0000259" key="1">
    <source>
        <dbReference type="PROSITE" id="PS51819"/>
    </source>
</evidence>
<dbReference type="InterPro" id="IPR037523">
    <property type="entry name" value="VOC_core"/>
</dbReference>
<dbReference type="InterPro" id="IPR052164">
    <property type="entry name" value="Anthracycline_SecMetBiosynth"/>
</dbReference>
<dbReference type="AlphaFoldDB" id="A0A4S8N8X5"/>
<dbReference type="InterPro" id="IPR029068">
    <property type="entry name" value="Glyas_Bleomycin-R_OHBP_Dase"/>
</dbReference>
<evidence type="ECO:0000313" key="3">
    <source>
        <dbReference type="Proteomes" id="UP000307087"/>
    </source>
</evidence>
<organism evidence="2 3">
    <name type="scientific">Nocardioides caeni</name>
    <dbReference type="NCBI Taxonomy" id="574700"/>
    <lineage>
        <taxon>Bacteria</taxon>
        <taxon>Bacillati</taxon>
        <taxon>Actinomycetota</taxon>
        <taxon>Actinomycetes</taxon>
        <taxon>Propionibacteriales</taxon>
        <taxon>Nocardioidaceae</taxon>
        <taxon>Nocardioides</taxon>
    </lineage>
</organism>
<dbReference type="PANTHER" id="PTHR33993:SF2">
    <property type="entry name" value="VOC DOMAIN-CONTAINING PROTEIN"/>
    <property type="match status" value="1"/>
</dbReference>
<dbReference type="SUPFAM" id="SSF54593">
    <property type="entry name" value="Glyoxalase/Bleomycin resistance protein/Dihydroxybiphenyl dioxygenase"/>
    <property type="match status" value="1"/>
</dbReference>
<keyword evidence="3" id="KW-1185">Reference proteome</keyword>
<dbReference type="EMBL" id="STGW01000006">
    <property type="protein sequence ID" value="THV12857.1"/>
    <property type="molecule type" value="Genomic_DNA"/>
</dbReference>
<dbReference type="Gene3D" id="3.10.180.10">
    <property type="entry name" value="2,3-Dihydroxybiphenyl 1,2-Dioxygenase, domain 1"/>
    <property type="match status" value="1"/>
</dbReference>
<dbReference type="PANTHER" id="PTHR33993">
    <property type="entry name" value="GLYOXALASE-RELATED"/>
    <property type="match status" value="1"/>
</dbReference>
<dbReference type="PROSITE" id="PS51819">
    <property type="entry name" value="VOC"/>
    <property type="match status" value="1"/>
</dbReference>
<dbReference type="Proteomes" id="UP000307087">
    <property type="component" value="Unassembled WGS sequence"/>
</dbReference>
<comment type="caution">
    <text evidence="2">The sequence shown here is derived from an EMBL/GenBank/DDBJ whole genome shotgun (WGS) entry which is preliminary data.</text>
</comment>